<dbReference type="InterPro" id="IPR036291">
    <property type="entry name" value="NAD(P)-bd_dom_sf"/>
</dbReference>
<keyword evidence="3" id="KW-1185">Reference proteome</keyword>
<protein>
    <submittedName>
        <fullName evidence="2">NAD-dependent epimerase/dehydratase family protein</fullName>
    </submittedName>
</protein>
<reference evidence="2" key="1">
    <citation type="submission" date="2020-12" db="EMBL/GenBank/DDBJ databases">
        <title>The genome sequence of Inhella sp. 1Y17.</title>
        <authorList>
            <person name="Liu Y."/>
        </authorList>
    </citation>
    <scope>NUCLEOTIDE SEQUENCE</scope>
    <source>
        <strain evidence="2">1Y17</strain>
    </source>
</reference>
<accession>A0A931J5W7</accession>
<name>A0A931J5W7_9BURK</name>
<comment type="caution">
    <text evidence="2">The sequence shown here is derived from an EMBL/GenBank/DDBJ whole genome shotgun (WGS) entry which is preliminary data.</text>
</comment>
<dbReference type="Pfam" id="PF01370">
    <property type="entry name" value="Epimerase"/>
    <property type="match status" value="1"/>
</dbReference>
<evidence type="ECO:0000259" key="1">
    <source>
        <dbReference type="Pfam" id="PF01370"/>
    </source>
</evidence>
<dbReference type="InterPro" id="IPR001509">
    <property type="entry name" value="Epimerase_deHydtase"/>
</dbReference>
<dbReference type="EMBL" id="JAEDAK010000015">
    <property type="protein sequence ID" value="MBH9578785.1"/>
    <property type="molecule type" value="Genomic_DNA"/>
</dbReference>
<proteinExistence type="predicted"/>
<evidence type="ECO:0000313" key="2">
    <source>
        <dbReference type="EMBL" id="MBH9578785.1"/>
    </source>
</evidence>
<gene>
    <name evidence="2" type="ORF">I7X39_17985</name>
</gene>
<dbReference type="SUPFAM" id="SSF51735">
    <property type="entry name" value="NAD(P)-binding Rossmann-fold domains"/>
    <property type="match status" value="1"/>
</dbReference>
<dbReference type="Proteomes" id="UP000613266">
    <property type="component" value="Unassembled WGS sequence"/>
</dbReference>
<sequence>MSLPTVLILGASGRLGQAASTAFAASGWRVLRQGRQARAGGPPTLALPLAETAALAEAAAGARVVLHAANPAYTRWGQELLPMARQAMDLAERLDALLLVPGNVYAFGADMPALLSEATPVRPSTAKGALRLQLEQELQARAAAGRLRVRLLRAGDFFGAGLGSWLDLAIAKQLPQGRLQYPGPLDRPHAWAYLPDLAQALVGLAERRGAQGFESWTFEGHTLTGEQLLAGLAQAAQALGWPVPTRLERMPWWPWQLAAPLVPLLREVLAMRYLWERPHALDGGALRQHLGERLVHTPLEWALQASLADLARQGLWKGWPALPQREALA</sequence>
<organism evidence="2 3">
    <name type="scientific">Inhella proteolytica</name>
    <dbReference type="NCBI Taxonomy" id="2795029"/>
    <lineage>
        <taxon>Bacteria</taxon>
        <taxon>Pseudomonadati</taxon>
        <taxon>Pseudomonadota</taxon>
        <taxon>Betaproteobacteria</taxon>
        <taxon>Burkholderiales</taxon>
        <taxon>Sphaerotilaceae</taxon>
        <taxon>Inhella</taxon>
    </lineage>
</organism>
<evidence type="ECO:0000313" key="3">
    <source>
        <dbReference type="Proteomes" id="UP000613266"/>
    </source>
</evidence>
<dbReference type="Gene3D" id="3.40.50.720">
    <property type="entry name" value="NAD(P)-binding Rossmann-like Domain"/>
    <property type="match status" value="1"/>
</dbReference>
<dbReference type="RefSeq" id="WP_198112556.1">
    <property type="nucleotide sequence ID" value="NZ_JAEDAK010000015.1"/>
</dbReference>
<dbReference type="AlphaFoldDB" id="A0A931J5W7"/>
<feature type="domain" description="NAD-dependent epimerase/dehydratase" evidence="1">
    <location>
        <begin position="6"/>
        <end position="207"/>
    </location>
</feature>